<dbReference type="Proteomes" id="UP000736328">
    <property type="component" value="Unassembled WGS sequence"/>
</dbReference>
<evidence type="ECO:0000313" key="3">
    <source>
        <dbReference type="Proteomes" id="UP000736328"/>
    </source>
</evidence>
<dbReference type="AlphaFoldDB" id="A0A933MJT8"/>
<evidence type="ECO:0000259" key="1">
    <source>
        <dbReference type="Pfam" id="PF08861"/>
    </source>
</evidence>
<proteinExistence type="predicted"/>
<sequence length="253" mass="29531">MDYLSLLKEQLNGRIAFREKRPGINQLLAPFYHEDGDMMELYLEASKVNGGKIRVCDHGMTLMRLSYSFELDTENKQRIFNKILTENQVGVENGNIYLETSPEAIYPAVMQFVQAIAKVSNMRIYKREVIQSLFYEMLEEFIEEKLAKYNPSSKVFPIEDRDDLEVDFAFEISPRPIYLFGVKDTSKARLVTISCLEFQKKKLPFKSYIVHEDFEELPKKDRTRITSAADKQFPSLDDFRLNAESYIERDKAA</sequence>
<name>A0A933MJT8_UNCT6</name>
<comment type="caution">
    <text evidence="2">The sequence shown here is derived from an EMBL/GenBank/DDBJ whole genome shotgun (WGS) entry which is preliminary data.</text>
</comment>
<reference evidence="2" key="1">
    <citation type="submission" date="2020-07" db="EMBL/GenBank/DDBJ databases">
        <title>Huge and variable diversity of episymbiotic CPR bacteria and DPANN archaea in groundwater ecosystems.</title>
        <authorList>
            <person name="He C.Y."/>
            <person name="Keren R."/>
            <person name="Whittaker M."/>
            <person name="Farag I.F."/>
            <person name="Doudna J."/>
            <person name="Cate J.H.D."/>
            <person name="Banfield J.F."/>
        </authorList>
    </citation>
    <scope>NUCLEOTIDE SEQUENCE</scope>
    <source>
        <strain evidence="2">NC_groundwater_1520_Pr4_B-0.1um_53_5</strain>
    </source>
</reference>
<organism evidence="2 3">
    <name type="scientific">candidate division TA06 bacterium</name>
    <dbReference type="NCBI Taxonomy" id="2250710"/>
    <lineage>
        <taxon>Bacteria</taxon>
        <taxon>Bacteria division TA06</taxon>
    </lineage>
</organism>
<protein>
    <submittedName>
        <fullName evidence="2">DUF1828 domain-containing protein</fullName>
    </submittedName>
</protein>
<dbReference type="EMBL" id="JACQXR010000004">
    <property type="protein sequence ID" value="MBI4725661.1"/>
    <property type="molecule type" value="Genomic_DNA"/>
</dbReference>
<dbReference type="Pfam" id="PF08861">
    <property type="entry name" value="DUF1828"/>
    <property type="match status" value="1"/>
</dbReference>
<dbReference type="InterPro" id="IPR014960">
    <property type="entry name" value="DUF1828"/>
</dbReference>
<accession>A0A933MJT8</accession>
<feature type="domain" description="DUF1828" evidence="1">
    <location>
        <begin position="30"/>
        <end position="119"/>
    </location>
</feature>
<evidence type="ECO:0000313" key="2">
    <source>
        <dbReference type="EMBL" id="MBI4725661.1"/>
    </source>
</evidence>
<gene>
    <name evidence="2" type="ORF">HY768_00285</name>
</gene>